<dbReference type="EMBL" id="DXFA01000028">
    <property type="protein sequence ID" value="HIX47702.1"/>
    <property type="molecule type" value="Genomic_DNA"/>
</dbReference>
<protein>
    <submittedName>
        <fullName evidence="1">PD-(D/E)XK nuclease domain-containing protein</fullName>
    </submittedName>
</protein>
<feature type="non-terminal residue" evidence="1">
    <location>
        <position position="1"/>
    </location>
</feature>
<accession>A0A9D1VWV2</accession>
<sequence length="70" mass="8000">FAEKTGIVIELKYPEKGNLDAGCRKAMEQIEAKNYAEQLRNDGMQKIIKCGIACYGKECKVMFEEEIPQR</sequence>
<dbReference type="InterPro" id="IPR012547">
    <property type="entry name" value="PDDEXK_9"/>
</dbReference>
<dbReference type="Pfam" id="PF08011">
    <property type="entry name" value="PDDEXK_9"/>
    <property type="match status" value="1"/>
</dbReference>
<reference evidence="1" key="2">
    <citation type="submission" date="2021-04" db="EMBL/GenBank/DDBJ databases">
        <authorList>
            <person name="Gilroy R."/>
        </authorList>
    </citation>
    <scope>NUCLEOTIDE SEQUENCE</scope>
    <source>
        <strain evidence="1">ChiSjej5B23-15282</strain>
    </source>
</reference>
<proteinExistence type="predicted"/>
<organism evidence="1 2">
    <name type="scientific">Candidatus Mediterraneibacter caccavium</name>
    <dbReference type="NCBI Taxonomy" id="2838661"/>
    <lineage>
        <taxon>Bacteria</taxon>
        <taxon>Bacillati</taxon>
        <taxon>Bacillota</taxon>
        <taxon>Clostridia</taxon>
        <taxon>Lachnospirales</taxon>
        <taxon>Lachnospiraceae</taxon>
        <taxon>Mediterraneibacter</taxon>
    </lineage>
</organism>
<reference evidence="1" key="1">
    <citation type="journal article" date="2021" name="PeerJ">
        <title>Extensive microbial diversity within the chicken gut microbiome revealed by metagenomics and culture.</title>
        <authorList>
            <person name="Gilroy R."/>
            <person name="Ravi A."/>
            <person name="Getino M."/>
            <person name="Pursley I."/>
            <person name="Horton D.L."/>
            <person name="Alikhan N.F."/>
            <person name="Baker D."/>
            <person name="Gharbi K."/>
            <person name="Hall N."/>
            <person name="Watson M."/>
            <person name="Adriaenssens E.M."/>
            <person name="Foster-Nyarko E."/>
            <person name="Jarju S."/>
            <person name="Secka A."/>
            <person name="Antonio M."/>
            <person name="Oren A."/>
            <person name="Chaudhuri R.R."/>
            <person name="La Ragione R."/>
            <person name="Hildebrand F."/>
            <person name="Pallen M.J."/>
        </authorList>
    </citation>
    <scope>NUCLEOTIDE SEQUENCE</scope>
    <source>
        <strain evidence="1">ChiSjej5B23-15282</strain>
    </source>
</reference>
<dbReference type="AlphaFoldDB" id="A0A9D1VWV2"/>
<evidence type="ECO:0000313" key="2">
    <source>
        <dbReference type="Proteomes" id="UP000824243"/>
    </source>
</evidence>
<name>A0A9D1VWV2_9FIRM</name>
<evidence type="ECO:0000313" key="1">
    <source>
        <dbReference type="EMBL" id="HIX47702.1"/>
    </source>
</evidence>
<dbReference type="Proteomes" id="UP000824243">
    <property type="component" value="Unassembled WGS sequence"/>
</dbReference>
<comment type="caution">
    <text evidence="1">The sequence shown here is derived from an EMBL/GenBank/DDBJ whole genome shotgun (WGS) entry which is preliminary data.</text>
</comment>
<gene>
    <name evidence="1" type="ORF">H9981_01580</name>
</gene>